<evidence type="ECO:0000313" key="5">
    <source>
        <dbReference type="EMBL" id="RDB16034.1"/>
    </source>
</evidence>
<feature type="compositionally biased region" description="Basic and acidic residues" evidence="3">
    <location>
        <begin position="1041"/>
        <end position="1056"/>
    </location>
</feature>
<accession>A0A369J9B0</accession>
<dbReference type="InterPro" id="IPR036388">
    <property type="entry name" value="WH-like_DNA-bd_sf"/>
</dbReference>
<evidence type="ECO:0000313" key="6">
    <source>
        <dbReference type="Proteomes" id="UP000076154"/>
    </source>
</evidence>
<dbReference type="PANTHER" id="PTHR22792">
    <property type="entry name" value="LUPUS LA PROTEIN-RELATED"/>
    <property type="match status" value="1"/>
</dbReference>
<sequence>MGIAVVSCIVHGSDAIGKQRTIKFISAEQLMMVQRALLFKDFKITEEVIAIESTDSLLFSLALQIIPARPSASFTSASAFSNSALTIRNASEPNRTIWCPPACILTPTQMASPSISSQPKNPPLSYAERAKKAQNIRSPISLQPPRTVVHSIPSPNGPAAASSSFLPSISAPRSSQDNVDHSLSHSNDTFPSQPLLHSPTALTTDGSSSHSTSSAKRTSNDLAAKALSIVAAHTAPVKSPVVNIWQLRKEQMAAARSVPQQNPSKTPVSQSVAIPVRSTIPTDSTSSKPLPPKTPHDSAPSIPHGPSATAKVNGVTPAQPAVENDPFVVRISAKPARVQMPSVPPPVSDSESWPEVGKSTPASIAPGVAPEPPEGKDGTEAINGSEHDQNHASARKSEKPKWVPIPPEELQATADALAKSPRRQTHPRKGAAPASHQQRSGQNTTQASASPSLQSQSRQHSASQSASHSRVGSRSESLQSSPRFTRARRLPAEETPVVTGASGYGGIRKTEHGRDESVPSANSSPPIINPQLQPQLQPPTPPTQPVAYNDTAQAAGHAPVAYPIPVYSQGEIQAQNGYPQFHTQPQTIPPQPHYFPLGIHPSQASYHSSRGETPPMAQAHTYPLPSTSMGAPPGYPIYALHYPPYEYRPHSHSPQPQPYGYWNNQPGSGHHSPAYPPPPPHQYSPHIPVTYPRHQPQRHHSNPGSAGADALGVMRPPPPEQSSAVAGYHAAATVINTTTSMKEDGEEKPVLFGSIGVPGASSCPSPTPLPASKEQKEGGADEEEGADEKEKEKSFTMFSIGITPGDVGLPRSRSRTHSGKARSRTATMSDGGLLEVKEDAVIDGNVVVKVVDLTDSREAKWEFGTATTATTATNTARGDDARWSHSPSSDRSRDGKWVLEEPEPQPPSSLYEPLPPVLTSLATFGSPPETLPLPPGSSPAELHMRLQQLTLTPPIDSRILDESGDAFKVKDYGYGFGSASRGSASPPEQRNGGEKERSIEAVRDGDKEFGQRDNERRDLEAPLRPRRGGAYFGGYGQERGGQPERGGHERGGHERGAFGGRRGRGMNGVGRGYNRRGGGYQGPPRQPPFNVTPPTTQFQPLMPMGEPNGFYHPLPPRPNLTTYIPTGYEAYLPPPTNPSPSHLTPPHVTPPVPVPVSPISFPLDPTRYYLLGQLEYYLSPQNLAQDFFLRQRMDSRGWVDIKLIASFNRVKQLTGALHLVREVLTLSSVVEVYGEWVRMKGWEQFVLPDAAPSSVERLDHEYTEPHGPLHHQHQSLAAQNGTSITPMGHPMSTGIEGNDVDAHSDIEADEDEDEDVVFVMSHDVGRSGPWSPERHT</sequence>
<dbReference type="SMART" id="SM00715">
    <property type="entry name" value="LA"/>
    <property type="match status" value="1"/>
</dbReference>
<dbReference type="GO" id="GO:0005829">
    <property type="term" value="C:cytosol"/>
    <property type="evidence" value="ECO:0007669"/>
    <property type="project" value="TreeGrafter"/>
</dbReference>
<feature type="compositionally biased region" description="Low complexity" evidence="3">
    <location>
        <begin position="446"/>
        <end position="478"/>
    </location>
</feature>
<gene>
    <name evidence="5" type="ORF">Hypma_003441</name>
</gene>
<feature type="compositionally biased region" description="Basic and acidic residues" evidence="3">
    <location>
        <begin position="373"/>
        <end position="401"/>
    </location>
</feature>
<keyword evidence="1 2" id="KW-0694">RNA-binding</keyword>
<feature type="compositionally biased region" description="Polar residues" evidence="3">
    <location>
        <begin position="165"/>
        <end position="177"/>
    </location>
</feature>
<feature type="compositionally biased region" description="Gly residues" evidence="3">
    <location>
        <begin position="1030"/>
        <end position="1039"/>
    </location>
</feature>
<proteinExistence type="predicted"/>
<dbReference type="PANTHER" id="PTHR22792:SF132">
    <property type="entry name" value="LA-RELATED PROTEIN 1"/>
    <property type="match status" value="1"/>
</dbReference>
<feature type="compositionally biased region" description="Basic and acidic residues" evidence="3">
    <location>
        <begin position="877"/>
        <end position="899"/>
    </location>
</feature>
<evidence type="ECO:0000259" key="4">
    <source>
        <dbReference type="PROSITE" id="PS50961"/>
    </source>
</evidence>
<feature type="region of interest" description="Disordered" evidence="3">
    <location>
        <begin position="255"/>
        <end position="321"/>
    </location>
</feature>
<organism evidence="5 6">
    <name type="scientific">Hypsizygus marmoreus</name>
    <name type="common">White beech mushroom</name>
    <name type="synonym">Agaricus marmoreus</name>
    <dbReference type="NCBI Taxonomy" id="39966"/>
    <lineage>
        <taxon>Eukaryota</taxon>
        <taxon>Fungi</taxon>
        <taxon>Dikarya</taxon>
        <taxon>Basidiomycota</taxon>
        <taxon>Agaricomycotina</taxon>
        <taxon>Agaricomycetes</taxon>
        <taxon>Agaricomycetidae</taxon>
        <taxon>Agaricales</taxon>
        <taxon>Tricholomatineae</taxon>
        <taxon>Lyophyllaceae</taxon>
        <taxon>Hypsizygus</taxon>
    </lineage>
</organism>
<feature type="compositionally biased region" description="Low complexity" evidence="3">
    <location>
        <begin position="518"/>
        <end position="535"/>
    </location>
</feature>
<dbReference type="CDD" id="cd07323">
    <property type="entry name" value="LAM"/>
    <property type="match status" value="1"/>
</dbReference>
<feature type="compositionally biased region" description="Basic and acidic residues" evidence="3">
    <location>
        <begin position="508"/>
        <end position="517"/>
    </location>
</feature>
<feature type="compositionally biased region" description="Polar residues" evidence="3">
    <location>
        <begin position="435"/>
        <end position="445"/>
    </location>
</feature>
<protein>
    <recommendedName>
        <fullName evidence="4">HTH La-type RNA-binding domain-containing protein</fullName>
    </recommendedName>
</protein>
<dbReference type="GO" id="GO:0003723">
    <property type="term" value="F:RNA binding"/>
    <property type="evidence" value="ECO:0007669"/>
    <property type="project" value="UniProtKB-UniRule"/>
</dbReference>
<dbReference type="InterPro" id="IPR006630">
    <property type="entry name" value="La_HTH"/>
</dbReference>
<feature type="region of interest" description="Disordered" evidence="3">
    <location>
        <begin position="738"/>
        <end position="829"/>
    </location>
</feature>
<dbReference type="EMBL" id="LUEZ02000136">
    <property type="protein sequence ID" value="RDB16034.1"/>
    <property type="molecule type" value="Genomic_DNA"/>
</dbReference>
<comment type="caution">
    <text evidence="5">The sequence shown here is derived from an EMBL/GenBank/DDBJ whole genome shotgun (WGS) entry which is preliminary data.</text>
</comment>
<feature type="compositionally biased region" description="Low complexity" evidence="3">
    <location>
        <begin position="151"/>
        <end position="164"/>
    </location>
</feature>
<dbReference type="Pfam" id="PF05383">
    <property type="entry name" value="La"/>
    <property type="match status" value="1"/>
</dbReference>
<feature type="compositionally biased region" description="Gly residues" evidence="3">
    <location>
        <begin position="1057"/>
        <end position="1068"/>
    </location>
</feature>
<dbReference type="InParanoid" id="A0A369J9B0"/>
<dbReference type="SUPFAM" id="SSF46785">
    <property type="entry name" value="Winged helix' DNA-binding domain"/>
    <property type="match status" value="1"/>
</dbReference>
<feature type="region of interest" description="Disordered" evidence="3">
    <location>
        <begin position="976"/>
        <end position="1068"/>
    </location>
</feature>
<evidence type="ECO:0000256" key="3">
    <source>
        <dbReference type="SAM" id="MobiDB-lite"/>
    </source>
</evidence>
<keyword evidence="6" id="KW-1185">Reference proteome</keyword>
<dbReference type="Proteomes" id="UP000076154">
    <property type="component" value="Unassembled WGS sequence"/>
</dbReference>
<feature type="domain" description="HTH La-type RNA-binding" evidence="4">
    <location>
        <begin position="1160"/>
        <end position="1249"/>
    </location>
</feature>
<evidence type="ECO:0000256" key="1">
    <source>
        <dbReference type="ARBA" id="ARBA00022884"/>
    </source>
</evidence>
<dbReference type="Gene3D" id="1.10.10.10">
    <property type="entry name" value="Winged helix-like DNA-binding domain superfamily/Winged helix DNA-binding domain"/>
    <property type="match status" value="1"/>
</dbReference>
<reference evidence="5" key="1">
    <citation type="submission" date="2018-04" db="EMBL/GenBank/DDBJ databases">
        <title>Whole genome sequencing of Hypsizygus marmoreus.</title>
        <authorList>
            <person name="Choi I.-G."/>
            <person name="Min B."/>
            <person name="Kim J.-G."/>
            <person name="Kim S."/>
            <person name="Oh Y.-L."/>
            <person name="Kong W.-S."/>
            <person name="Park H."/>
            <person name="Jeong J."/>
            <person name="Song E.-S."/>
        </authorList>
    </citation>
    <scope>NUCLEOTIDE SEQUENCE [LARGE SCALE GENOMIC DNA]</scope>
    <source>
        <strain evidence="5">51987-8</strain>
    </source>
</reference>
<dbReference type="STRING" id="39966.A0A369J9B0"/>
<feature type="compositionally biased region" description="Basic residues" evidence="3">
    <location>
        <begin position="420"/>
        <end position="429"/>
    </location>
</feature>
<name>A0A369J9B0_HYPMA</name>
<feature type="region of interest" description="Disordered" evidence="3">
    <location>
        <begin position="338"/>
        <end position="548"/>
    </location>
</feature>
<dbReference type="InterPro" id="IPR036390">
    <property type="entry name" value="WH_DNA-bd_sf"/>
</dbReference>
<dbReference type="GO" id="GO:0045727">
    <property type="term" value="P:positive regulation of translation"/>
    <property type="evidence" value="ECO:0007669"/>
    <property type="project" value="TreeGrafter"/>
</dbReference>
<feature type="region of interest" description="Disordered" evidence="3">
    <location>
        <begin position="129"/>
        <end position="217"/>
    </location>
</feature>
<feature type="compositionally biased region" description="Polar residues" evidence="3">
    <location>
        <begin position="258"/>
        <end position="272"/>
    </location>
</feature>
<dbReference type="GO" id="GO:0010494">
    <property type="term" value="C:cytoplasmic stress granule"/>
    <property type="evidence" value="ECO:0007669"/>
    <property type="project" value="TreeGrafter"/>
</dbReference>
<feature type="compositionally biased region" description="Basic residues" evidence="3">
    <location>
        <begin position="812"/>
        <end position="823"/>
    </location>
</feature>
<feature type="region of interest" description="Disordered" evidence="3">
    <location>
        <begin position="871"/>
        <end position="940"/>
    </location>
</feature>
<dbReference type="PROSITE" id="PS50961">
    <property type="entry name" value="HTH_LA"/>
    <property type="match status" value="1"/>
</dbReference>
<feature type="compositionally biased region" description="Basic and acidic residues" evidence="3">
    <location>
        <begin position="991"/>
        <end position="1023"/>
    </location>
</feature>
<feature type="compositionally biased region" description="Low complexity" evidence="3">
    <location>
        <begin position="203"/>
        <end position="217"/>
    </location>
</feature>
<dbReference type="InterPro" id="IPR045180">
    <property type="entry name" value="La_dom_prot"/>
</dbReference>
<dbReference type="OrthoDB" id="340227at2759"/>
<evidence type="ECO:0000256" key="2">
    <source>
        <dbReference type="PROSITE-ProRule" id="PRU00332"/>
    </source>
</evidence>
<feature type="region of interest" description="Disordered" evidence="3">
    <location>
        <begin position="663"/>
        <end position="723"/>
    </location>
</feature>